<gene>
    <name evidence="3" type="primary">mamC</name>
    <name evidence="3" type="ORF">H0S81_10475</name>
</gene>
<name>A0A931CWH1_9BACT</name>
<protein>
    <submittedName>
        <fullName evidence="3">Magnetosome protein MamC</fullName>
    </submittedName>
</protein>
<accession>A0A931CWH1</accession>
<evidence type="ECO:0000256" key="2">
    <source>
        <dbReference type="SAM" id="Phobius"/>
    </source>
</evidence>
<feature type="transmembrane region" description="Helical" evidence="2">
    <location>
        <begin position="20"/>
        <end position="41"/>
    </location>
</feature>
<dbReference type="AlphaFoldDB" id="A0A931CWH1"/>
<reference evidence="3" key="1">
    <citation type="submission" date="2020-07" db="EMBL/GenBank/DDBJ databases">
        <title>Severe corrosion of carbon steel in oil field produced water can be linked to methanogenic archaea containing a special type of NiFe hydrogenase.</title>
        <authorList>
            <person name="Lahme S."/>
            <person name="Mand J."/>
            <person name="Longwell J."/>
            <person name="Smith R."/>
            <person name="Enning D."/>
        </authorList>
    </citation>
    <scope>NUCLEOTIDE SEQUENCE</scope>
    <source>
        <strain evidence="3">MIC098Bin6</strain>
    </source>
</reference>
<keyword evidence="2" id="KW-0472">Membrane</keyword>
<proteinExistence type="predicted"/>
<organism evidence="3 4">
    <name type="scientific">Desulfotignum balticum</name>
    <dbReference type="NCBI Taxonomy" id="115781"/>
    <lineage>
        <taxon>Bacteria</taxon>
        <taxon>Pseudomonadati</taxon>
        <taxon>Thermodesulfobacteriota</taxon>
        <taxon>Desulfobacteria</taxon>
        <taxon>Desulfobacterales</taxon>
        <taxon>Desulfobacteraceae</taxon>
        <taxon>Desulfotignum</taxon>
    </lineage>
</organism>
<evidence type="ECO:0000313" key="3">
    <source>
        <dbReference type="EMBL" id="MBG0780335.1"/>
    </source>
</evidence>
<comment type="caution">
    <text evidence="3">The sequence shown here is derived from an EMBL/GenBank/DDBJ whole genome shotgun (WGS) entry which is preliminary data.</text>
</comment>
<feature type="region of interest" description="Disordered" evidence="1">
    <location>
        <begin position="107"/>
        <end position="147"/>
    </location>
</feature>
<evidence type="ECO:0000313" key="4">
    <source>
        <dbReference type="Proteomes" id="UP000706172"/>
    </source>
</evidence>
<dbReference type="Proteomes" id="UP000706172">
    <property type="component" value="Unassembled WGS sequence"/>
</dbReference>
<feature type="compositionally biased region" description="Polar residues" evidence="1">
    <location>
        <begin position="127"/>
        <end position="147"/>
    </location>
</feature>
<dbReference type="InterPro" id="IPR058956">
    <property type="entry name" value="MamC"/>
</dbReference>
<feature type="transmembrane region" description="Helical" evidence="2">
    <location>
        <begin position="85"/>
        <end position="104"/>
    </location>
</feature>
<keyword evidence="2" id="KW-1133">Transmembrane helix</keyword>
<dbReference type="Pfam" id="PF26373">
    <property type="entry name" value="MamC"/>
    <property type="match status" value="1"/>
</dbReference>
<sequence>MSHYHYPAANTTPGSVFHPGPHAVLAMGGLGAICGGTAAVARNIRRVGQGGISREAAVQEVLKESAGAGIATAAATFVVGSVGAAGFLGLLGIVTVATGTRYLWDSAMDRGNTAPDHPDKTAEPDTTAKTTRTGRANTRKSTNDNPT</sequence>
<dbReference type="EMBL" id="JACCQK010000681">
    <property type="protein sequence ID" value="MBG0780335.1"/>
    <property type="molecule type" value="Genomic_DNA"/>
</dbReference>
<keyword evidence="2" id="KW-0812">Transmembrane</keyword>
<evidence type="ECO:0000256" key="1">
    <source>
        <dbReference type="SAM" id="MobiDB-lite"/>
    </source>
</evidence>